<dbReference type="Proteomes" id="UP000198853">
    <property type="component" value="Unassembled WGS sequence"/>
</dbReference>
<name>A0A1G8LGM4_9BACI</name>
<dbReference type="AlphaFoldDB" id="A0A1G8LGM4"/>
<evidence type="ECO:0000256" key="1">
    <source>
        <dbReference type="SAM" id="Phobius"/>
    </source>
</evidence>
<sequence>MHLIFGVLIFTVVALFVYLTLISYAPFAETVNVIVALILAFVAEYIYMKYRPQPE</sequence>
<keyword evidence="1" id="KW-0812">Transmembrane</keyword>
<feature type="transmembrane region" description="Helical" evidence="1">
    <location>
        <begin position="31"/>
        <end position="48"/>
    </location>
</feature>
<accession>A0A1G8LGM4</accession>
<evidence type="ECO:0000313" key="2">
    <source>
        <dbReference type="EMBL" id="SDI54834.1"/>
    </source>
</evidence>
<dbReference type="RefSeq" id="WP_176764621.1">
    <property type="nucleotide sequence ID" value="NZ_FNEN01000003.1"/>
</dbReference>
<keyword evidence="1" id="KW-0472">Membrane</keyword>
<keyword evidence="3" id="KW-1185">Reference proteome</keyword>
<reference evidence="2 3" key="1">
    <citation type="submission" date="2016-10" db="EMBL/GenBank/DDBJ databases">
        <authorList>
            <person name="de Groot N.N."/>
        </authorList>
    </citation>
    <scope>NUCLEOTIDE SEQUENCE [LARGE SCALE GENOMIC DNA]</scope>
    <source>
        <strain evidence="2 3">DSM 21771</strain>
    </source>
</reference>
<evidence type="ECO:0000313" key="3">
    <source>
        <dbReference type="Proteomes" id="UP000198853"/>
    </source>
</evidence>
<feature type="transmembrane region" description="Helical" evidence="1">
    <location>
        <begin position="7"/>
        <end position="25"/>
    </location>
</feature>
<keyword evidence="1" id="KW-1133">Transmembrane helix</keyword>
<gene>
    <name evidence="2" type="ORF">SAMN04488123_10384</name>
</gene>
<organism evidence="2 3">
    <name type="scientific">Natribacillus halophilus</name>
    <dbReference type="NCBI Taxonomy" id="549003"/>
    <lineage>
        <taxon>Bacteria</taxon>
        <taxon>Bacillati</taxon>
        <taxon>Bacillota</taxon>
        <taxon>Bacilli</taxon>
        <taxon>Bacillales</taxon>
        <taxon>Bacillaceae</taxon>
        <taxon>Natribacillus</taxon>
    </lineage>
</organism>
<proteinExistence type="predicted"/>
<dbReference type="EMBL" id="FNEN01000003">
    <property type="protein sequence ID" value="SDI54834.1"/>
    <property type="molecule type" value="Genomic_DNA"/>
</dbReference>
<protein>
    <submittedName>
        <fullName evidence="2">Uncharacterized protein</fullName>
    </submittedName>
</protein>